<feature type="compositionally biased region" description="Polar residues" evidence="2">
    <location>
        <begin position="15"/>
        <end position="31"/>
    </location>
</feature>
<keyword evidence="3" id="KW-0472">Membrane</keyword>
<evidence type="ECO:0000256" key="3">
    <source>
        <dbReference type="SAM" id="Phobius"/>
    </source>
</evidence>
<feature type="compositionally biased region" description="Basic and acidic residues" evidence="2">
    <location>
        <begin position="1"/>
        <end position="14"/>
    </location>
</feature>
<comment type="similarity">
    <text evidence="1">Belongs to the LytR/CpsA/Psr (LCP) family.</text>
</comment>
<dbReference type="InterPro" id="IPR004474">
    <property type="entry name" value="LytR_CpsA_psr"/>
</dbReference>
<keyword evidence="3" id="KW-0812">Transmembrane</keyword>
<dbReference type="Pfam" id="PF03816">
    <property type="entry name" value="LytR_cpsA_psr"/>
    <property type="match status" value="1"/>
</dbReference>
<dbReference type="NCBIfam" id="TIGR00350">
    <property type="entry name" value="lytR_cpsA_psr"/>
    <property type="match status" value="1"/>
</dbReference>
<feature type="domain" description="Cell envelope-related transcriptional attenuator" evidence="4">
    <location>
        <begin position="191"/>
        <end position="350"/>
    </location>
</feature>
<keyword evidence="6" id="KW-1185">Reference proteome</keyword>
<dbReference type="EMBL" id="JANFXK010000001">
    <property type="protein sequence ID" value="MCQ4635252.1"/>
    <property type="molecule type" value="Genomic_DNA"/>
</dbReference>
<dbReference type="RefSeq" id="WP_256130450.1">
    <property type="nucleotide sequence ID" value="NZ_JANFXK010000001.1"/>
</dbReference>
<dbReference type="InterPro" id="IPR050922">
    <property type="entry name" value="LytR/CpsA/Psr_CW_biosynth"/>
</dbReference>
<dbReference type="Gene3D" id="3.40.630.190">
    <property type="entry name" value="LCP protein"/>
    <property type="match status" value="1"/>
</dbReference>
<feature type="region of interest" description="Disordered" evidence="2">
    <location>
        <begin position="1"/>
        <end position="113"/>
    </location>
</feature>
<feature type="transmembrane region" description="Helical" evidence="3">
    <location>
        <begin position="122"/>
        <end position="145"/>
    </location>
</feature>
<evidence type="ECO:0000313" key="6">
    <source>
        <dbReference type="Proteomes" id="UP001524502"/>
    </source>
</evidence>
<accession>A0ABT1RJ86</accession>
<keyword evidence="3" id="KW-1133">Transmembrane helix</keyword>
<dbReference type="Proteomes" id="UP001524502">
    <property type="component" value="Unassembled WGS sequence"/>
</dbReference>
<reference evidence="5 6" key="1">
    <citation type="submission" date="2022-06" db="EMBL/GenBank/DDBJ databases">
        <title>Isolation of gut microbiota from human fecal samples.</title>
        <authorList>
            <person name="Pamer E.G."/>
            <person name="Barat B."/>
            <person name="Waligurski E."/>
            <person name="Medina S."/>
            <person name="Paddock L."/>
            <person name="Mostad J."/>
        </authorList>
    </citation>
    <scope>NUCLEOTIDE SEQUENCE [LARGE SCALE GENOMIC DNA]</scope>
    <source>
        <strain evidence="5 6">SL.3.17</strain>
    </source>
</reference>
<gene>
    <name evidence="5" type="ORF">NE619_00715</name>
</gene>
<protein>
    <submittedName>
        <fullName evidence="5">LCP family protein</fullName>
    </submittedName>
</protein>
<proteinExistence type="inferred from homology"/>
<evidence type="ECO:0000256" key="2">
    <source>
        <dbReference type="SAM" id="MobiDB-lite"/>
    </source>
</evidence>
<feature type="compositionally biased region" description="Basic and acidic residues" evidence="2">
    <location>
        <begin position="32"/>
        <end position="71"/>
    </location>
</feature>
<dbReference type="PANTHER" id="PTHR33392:SF6">
    <property type="entry name" value="POLYISOPRENYL-TEICHOIC ACID--PEPTIDOGLYCAN TEICHOIC ACID TRANSFERASE TAGU"/>
    <property type="match status" value="1"/>
</dbReference>
<evidence type="ECO:0000313" key="5">
    <source>
        <dbReference type="EMBL" id="MCQ4635252.1"/>
    </source>
</evidence>
<name>A0ABT1RJ86_9FIRM</name>
<feature type="compositionally biased region" description="Basic and acidic residues" evidence="2">
    <location>
        <begin position="79"/>
        <end position="95"/>
    </location>
</feature>
<sequence>MRSDKYSGRRDSSRDTQSYDGWEETQQLFQSRNREKEEEKKRRQREEAYREYLALRENPSSHREPEDDVKTYSRKKQRRQAENRSVFEEPKPSRSEKKKQRKQEQKQAVKKKKRKGRAVRRIILIVLLLLIAAAAAGVLFVMGLMGKVGTEEIDQANLGIAPQAERDLKDYQNIALLGVDARDMNDYKTCRTDAIIILSIDKNNKAIRQISVYRDTYLHVNKKYGYDKITNVHAYAGTTGTLHSLNENMDMNIREAVIVNWKAVADAIDGLGGIEVDIKKSEIKEMNKYIKDTQKNIGGSKEKIKKAGTQTLNGNQAVTYARIRKDAADGDYRRNERMKIVVSAAVDKAKKTNPLKLKQIADQVMPQIKTNMDTNSMMKVMLAFLRYDMTDNAGWPFETGSWTNYNGAWVGPPVTLKRNVVELHEKYFGQPGYEPTQTVQDISKEISRRTGLY</sequence>
<evidence type="ECO:0000256" key="1">
    <source>
        <dbReference type="ARBA" id="ARBA00006068"/>
    </source>
</evidence>
<organism evidence="5 6">
    <name type="scientific">Anaerovorax odorimutans</name>
    <dbReference type="NCBI Taxonomy" id="109327"/>
    <lineage>
        <taxon>Bacteria</taxon>
        <taxon>Bacillati</taxon>
        <taxon>Bacillota</taxon>
        <taxon>Clostridia</taxon>
        <taxon>Peptostreptococcales</taxon>
        <taxon>Anaerovoracaceae</taxon>
        <taxon>Anaerovorax</taxon>
    </lineage>
</organism>
<dbReference type="PANTHER" id="PTHR33392">
    <property type="entry name" value="POLYISOPRENYL-TEICHOIC ACID--PEPTIDOGLYCAN TEICHOIC ACID TRANSFERASE TAGU"/>
    <property type="match status" value="1"/>
</dbReference>
<evidence type="ECO:0000259" key="4">
    <source>
        <dbReference type="Pfam" id="PF03816"/>
    </source>
</evidence>
<comment type="caution">
    <text evidence="5">The sequence shown here is derived from an EMBL/GenBank/DDBJ whole genome shotgun (WGS) entry which is preliminary data.</text>
</comment>